<dbReference type="EMBL" id="UGOG01000001">
    <property type="protein sequence ID" value="STX64091.1"/>
    <property type="molecule type" value="Genomic_DNA"/>
</dbReference>
<dbReference type="InterPro" id="IPR003346">
    <property type="entry name" value="Transposase_20"/>
</dbReference>
<evidence type="ECO:0000256" key="1">
    <source>
        <dbReference type="SAM" id="Coils"/>
    </source>
</evidence>
<dbReference type="GO" id="GO:0003677">
    <property type="term" value="F:DNA binding"/>
    <property type="evidence" value="ECO:0007669"/>
    <property type="project" value="InterPro"/>
</dbReference>
<dbReference type="PANTHER" id="PTHR33055:SF3">
    <property type="entry name" value="PUTATIVE TRANSPOSASE FOR IS117-RELATED"/>
    <property type="match status" value="1"/>
</dbReference>
<dbReference type="Pfam" id="PF01548">
    <property type="entry name" value="DEDD_Tnp_IS110"/>
    <property type="match status" value="1"/>
</dbReference>
<keyword evidence="1" id="KW-0175">Coiled coil</keyword>
<accession>A0A378K8E2</accession>
<evidence type="ECO:0000259" key="3">
    <source>
        <dbReference type="Pfam" id="PF02371"/>
    </source>
</evidence>
<dbReference type="AlphaFoldDB" id="A0A378K8E2"/>
<dbReference type="GO" id="GO:0006313">
    <property type="term" value="P:DNA transposition"/>
    <property type="evidence" value="ECO:0007669"/>
    <property type="project" value="InterPro"/>
</dbReference>
<dbReference type="NCBIfam" id="NF033542">
    <property type="entry name" value="transpos_IS110"/>
    <property type="match status" value="1"/>
</dbReference>
<dbReference type="Pfam" id="PF02371">
    <property type="entry name" value="Transposase_20"/>
    <property type="match status" value="1"/>
</dbReference>
<evidence type="ECO:0000259" key="2">
    <source>
        <dbReference type="Pfam" id="PF01548"/>
    </source>
</evidence>
<feature type="domain" description="Transposase IS110-like N-terminal" evidence="2">
    <location>
        <begin position="7"/>
        <end position="152"/>
    </location>
</feature>
<sequence>MDQTEYVGVDVAKDKFDVATFINNRYKHSVYPNDAKGHAEFAAWLTKNSTSPWVCMEATGHYSEGIADFLLKKSIKVSVVNPYQIKNFAKASLARNKNDIIDGRVIREFCKCMQPRVYVTTSEAQKQLKGLMKLLDMLKGQLVQLNNQLHSLHEGMATDLLIKWIKNLEKEVSLVEQKMTALINEEPMLNRNMRLITSIKGIGKLTAFRVLALMPDVSSFQTTKQFAAYIGITPKQHQSGKLFGKTTISRLGDSRLRKALYMAALVAKRHNKGLSAFVTRLQNNGKTPKTIVCAVMRKLAHIIFGVLKSKLPFNENLSCV</sequence>
<evidence type="ECO:0000313" key="7">
    <source>
        <dbReference type="Proteomes" id="UP000254040"/>
    </source>
</evidence>
<feature type="domain" description="Transposase IS116/IS110/IS902 C-terminal" evidence="3">
    <location>
        <begin position="194"/>
        <end position="277"/>
    </location>
</feature>
<keyword evidence="6" id="KW-1185">Reference proteome</keyword>
<dbReference type="InterPro" id="IPR047650">
    <property type="entry name" value="Transpos_IS110"/>
</dbReference>
<proteinExistence type="predicted"/>
<gene>
    <name evidence="4" type="ORF">Lmor_1770</name>
    <name evidence="5" type="ORF">NCTC12239_03052</name>
</gene>
<reference evidence="5 7" key="2">
    <citation type="submission" date="2018-06" db="EMBL/GenBank/DDBJ databases">
        <authorList>
            <consortium name="Pathogen Informatics"/>
            <person name="Doyle S."/>
        </authorList>
    </citation>
    <scope>NUCLEOTIDE SEQUENCE [LARGE SCALE GENOMIC DNA]</scope>
    <source>
        <strain evidence="5 7">NCTC12239</strain>
    </source>
</reference>
<dbReference type="RefSeq" id="WP_035921118.1">
    <property type="nucleotide sequence ID" value="NZ_CAAAJG010000013.1"/>
</dbReference>
<reference evidence="4 6" key="1">
    <citation type="submission" date="2015-11" db="EMBL/GenBank/DDBJ databases">
        <title>Genomic analysis of 38 Legionella species identifies large and diverse effector repertoires.</title>
        <authorList>
            <person name="Burstein D."/>
            <person name="Amaro F."/>
            <person name="Zusman T."/>
            <person name="Lifshitz Z."/>
            <person name="Cohen O."/>
            <person name="Gilbert J.A."/>
            <person name="Pupko T."/>
            <person name="Shuman H.A."/>
            <person name="Segal G."/>
        </authorList>
    </citation>
    <scope>NUCLEOTIDE SEQUENCE [LARGE SCALE GENOMIC DNA]</scope>
    <source>
        <strain evidence="4 6">ATCC 43877</strain>
    </source>
</reference>
<dbReference type="OrthoDB" id="9795150at2"/>
<protein>
    <submittedName>
        <fullName evidence="4 5">Transposase</fullName>
    </submittedName>
</protein>
<dbReference type="EMBL" id="LNYN01000020">
    <property type="protein sequence ID" value="KTD34373.1"/>
    <property type="molecule type" value="Genomic_DNA"/>
</dbReference>
<dbReference type="InterPro" id="IPR002525">
    <property type="entry name" value="Transp_IS110-like_N"/>
</dbReference>
<organism evidence="5 7">
    <name type="scientific">Legionella moravica</name>
    <dbReference type="NCBI Taxonomy" id="39962"/>
    <lineage>
        <taxon>Bacteria</taxon>
        <taxon>Pseudomonadati</taxon>
        <taxon>Pseudomonadota</taxon>
        <taxon>Gammaproteobacteria</taxon>
        <taxon>Legionellales</taxon>
        <taxon>Legionellaceae</taxon>
        <taxon>Legionella</taxon>
    </lineage>
</organism>
<dbReference type="Proteomes" id="UP000254040">
    <property type="component" value="Unassembled WGS sequence"/>
</dbReference>
<dbReference type="GO" id="GO:0004803">
    <property type="term" value="F:transposase activity"/>
    <property type="evidence" value="ECO:0007669"/>
    <property type="project" value="InterPro"/>
</dbReference>
<dbReference type="STRING" id="39962.Lmor_1770"/>
<dbReference type="Proteomes" id="UP000054985">
    <property type="component" value="Unassembled WGS sequence"/>
</dbReference>
<evidence type="ECO:0000313" key="4">
    <source>
        <dbReference type="EMBL" id="KTD34373.1"/>
    </source>
</evidence>
<feature type="coiled-coil region" evidence="1">
    <location>
        <begin position="128"/>
        <end position="185"/>
    </location>
</feature>
<name>A0A378K8E2_9GAMM</name>
<evidence type="ECO:0000313" key="5">
    <source>
        <dbReference type="EMBL" id="STX64091.1"/>
    </source>
</evidence>
<dbReference type="PANTHER" id="PTHR33055">
    <property type="entry name" value="TRANSPOSASE FOR INSERTION SEQUENCE ELEMENT IS1111A"/>
    <property type="match status" value="1"/>
</dbReference>
<evidence type="ECO:0000313" key="6">
    <source>
        <dbReference type="Proteomes" id="UP000054985"/>
    </source>
</evidence>